<dbReference type="Pfam" id="PF00266">
    <property type="entry name" value="Aminotran_5"/>
    <property type="match status" value="2"/>
</dbReference>
<keyword evidence="4" id="KW-0479">Metal-binding</keyword>
<feature type="domain" description="Aminotransferase class V" evidence="9">
    <location>
        <begin position="9"/>
        <end position="92"/>
    </location>
</feature>
<dbReference type="PIRSF" id="PIRSF005572">
    <property type="entry name" value="NifS"/>
    <property type="match status" value="1"/>
</dbReference>
<reference evidence="11" key="1">
    <citation type="submission" date="2017-09" db="EMBL/GenBank/DDBJ databases">
        <title>Depth-based differentiation of microbial function through sediment-hosted aquifers and enrichment of novel symbionts in the deep terrestrial subsurface.</title>
        <authorList>
            <person name="Probst A.J."/>
            <person name="Ladd B."/>
            <person name="Jarett J.K."/>
            <person name="Geller-Mcgrath D.E."/>
            <person name="Sieber C.M.K."/>
            <person name="Emerson J.B."/>
            <person name="Anantharaman K."/>
            <person name="Thomas B.C."/>
            <person name="Malmstrom R."/>
            <person name="Stieglmeier M."/>
            <person name="Klingl A."/>
            <person name="Woyke T."/>
            <person name="Ryan C.M."/>
            <person name="Banfield J.F."/>
        </authorList>
    </citation>
    <scope>NUCLEOTIDE SEQUENCE [LARGE SCALE GENOMIC DNA]</scope>
</reference>
<dbReference type="InterPro" id="IPR015424">
    <property type="entry name" value="PyrdxlP-dep_Trfase"/>
</dbReference>
<keyword evidence="3" id="KW-0808">Transferase</keyword>
<dbReference type="GO" id="GO:0046872">
    <property type="term" value="F:metal ion binding"/>
    <property type="evidence" value="ECO:0007669"/>
    <property type="project" value="UniProtKB-KW"/>
</dbReference>
<keyword evidence="6" id="KW-0408">Iron</keyword>
<dbReference type="GO" id="GO:0051536">
    <property type="term" value="F:iron-sulfur cluster binding"/>
    <property type="evidence" value="ECO:0007669"/>
    <property type="project" value="UniProtKB-KW"/>
</dbReference>
<dbReference type="InterPro" id="IPR000192">
    <property type="entry name" value="Aminotrans_V_dom"/>
</dbReference>
<dbReference type="Gene3D" id="1.10.260.50">
    <property type="match status" value="1"/>
</dbReference>
<dbReference type="Gene3D" id="3.90.1150.10">
    <property type="entry name" value="Aspartate Aminotransferase, domain 1"/>
    <property type="match status" value="1"/>
</dbReference>
<evidence type="ECO:0000256" key="1">
    <source>
        <dbReference type="ARBA" id="ARBA00001933"/>
    </source>
</evidence>
<protein>
    <submittedName>
        <fullName evidence="10">Cysteine desulfurase NifS</fullName>
    </submittedName>
</protein>
<evidence type="ECO:0000256" key="3">
    <source>
        <dbReference type="ARBA" id="ARBA00022679"/>
    </source>
</evidence>
<gene>
    <name evidence="10" type="ORF">COV02_01200</name>
</gene>
<accession>A0A2M8LAP5</accession>
<dbReference type="EMBL" id="PFER01000020">
    <property type="protein sequence ID" value="PJE73692.1"/>
    <property type="molecule type" value="Genomic_DNA"/>
</dbReference>
<dbReference type="InterPro" id="IPR015421">
    <property type="entry name" value="PyrdxlP-dep_Trfase_major"/>
</dbReference>
<evidence type="ECO:0000313" key="11">
    <source>
        <dbReference type="Proteomes" id="UP000230959"/>
    </source>
</evidence>
<proteinExistence type="inferred from homology"/>
<evidence type="ECO:0000256" key="6">
    <source>
        <dbReference type="ARBA" id="ARBA00023004"/>
    </source>
</evidence>
<feature type="domain" description="Aminotransferase class V" evidence="9">
    <location>
        <begin position="123"/>
        <end position="409"/>
    </location>
</feature>
<dbReference type="PANTHER" id="PTHR11601">
    <property type="entry name" value="CYSTEINE DESULFURYLASE FAMILY MEMBER"/>
    <property type="match status" value="1"/>
</dbReference>
<dbReference type="SUPFAM" id="SSF53383">
    <property type="entry name" value="PLP-dependent transferases"/>
    <property type="match status" value="1"/>
</dbReference>
<evidence type="ECO:0000256" key="8">
    <source>
        <dbReference type="ARBA" id="ARBA00050776"/>
    </source>
</evidence>
<comment type="cofactor">
    <cofactor evidence="1">
        <name>pyridoxal 5'-phosphate</name>
        <dbReference type="ChEBI" id="CHEBI:597326"/>
    </cofactor>
</comment>
<comment type="similarity">
    <text evidence="2">Belongs to the class-V pyridoxal-phosphate-dependent aminotransferase family. NifS/IscS subfamily.</text>
</comment>
<dbReference type="GO" id="GO:0031071">
    <property type="term" value="F:cysteine desulfurase activity"/>
    <property type="evidence" value="ECO:0007669"/>
    <property type="project" value="UniProtKB-EC"/>
</dbReference>
<dbReference type="AlphaFoldDB" id="A0A2M8LAP5"/>
<dbReference type="InterPro" id="IPR015422">
    <property type="entry name" value="PyrdxlP-dep_Trfase_small"/>
</dbReference>
<dbReference type="InterPro" id="IPR016454">
    <property type="entry name" value="Cysteine_dSase"/>
</dbReference>
<evidence type="ECO:0000256" key="4">
    <source>
        <dbReference type="ARBA" id="ARBA00022723"/>
    </source>
</evidence>
<keyword evidence="5" id="KW-0663">Pyridoxal phosphate</keyword>
<evidence type="ECO:0000256" key="5">
    <source>
        <dbReference type="ARBA" id="ARBA00022898"/>
    </source>
</evidence>
<dbReference type="Gene3D" id="3.40.640.10">
    <property type="entry name" value="Type I PLP-dependent aspartate aminotransferase-like (Major domain)"/>
    <property type="match status" value="1"/>
</dbReference>
<dbReference type="PANTHER" id="PTHR11601:SF34">
    <property type="entry name" value="CYSTEINE DESULFURASE"/>
    <property type="match status" value="1"/>
</dbReference>
<keyword evidence="7" id="KW-0411">Iron-sulfur</keyword>
<organism evidence="10 11">
    <name type="scientific">Candidatus Terrybacteria bacterium CG10_big_fil_rev_8_21_14_0_10_41_10</name>
    <dbReference type="NCBI Taxonomy" id="1975026"/>
    <lineage>
        <taxon>Bacteria</taxon>
        <taxon>Candidatus Terryibacteriota</taxon>
    </lineage>
</organism>
<evidence type="ECO:0000313" key="10">
    <source>
        <dbReference type="EMBL" id="PJE73692.1"/>
    </source>
</evidence>
<comment type="caution">
    <text evidence="10">The sequence shown here is derived from an EMBL/GenBank/DDBJ whole genome shotgun (WGS) entry which is preliminary data.</text>
</comment>
<sequence length="431" mass="46654">MKEKPKKRIYLDHAAGAPLDKRVRKVMEPYFTDVFGNPNAIYKEGLEAREALESARGTVAEVLGAKADEIIFTSGGTESDNLAILGVANEVKQFYGNGGKFASLRTDKTGNSTEVKLSSISSPSPRIITTKFEHPAVLNACKALEKNGFAVTYLDVGKDGVVNPKDVAKALRANTVLVTIMYANNEIGTVQPIREIAKVIRKFRKAEKGKSVSGYPLFHTDACQAPGYLDLNVERLGVDMLTLNGSKIYGPKGSGVLYMKRGVKIIPIMHGGEQEKGLRPGTENVAGIVGFATALALCEKEKERETKRLTALRDYLIKNVLDKISRTSLNGSATERLPNNANITFLDAEGEAIILYLDNEGIACSTGSACNSANLEPSHVITALGKPHKYAHGAVRFTLGRNTTKKDIDFALKVLPDIVGKLRSFSPTSII</sequence>
<evidence type="ECO:0000256" key="2">
    <source>
        <dbReference type="ARBA" id="ARBA00006490"/>
    </source>
</evidence>
<evidence type="ECO:0000259" key="9">
    <source>
        <dbReference type="Pfam" id="PF00266"/>
    </source>
</evidence>
<dbReference type="Proteomes" id="UP000230959">
    <property type="component" value="Unassembled WGS sequence"/>
</dbReference>
<comment type="catalytic activity">
    <reaction evidence="8">
        <text>(sulfur carrier)-H + L-cysteine = (sulfur carrier)-SH + L-alanine</text>
        <dbReference type="Rhea" id="RHEA:43892"/>
        <dbReference type="Rhea" id="RHEA-COMP:14737"/>
        <dbReference type="Rhea" id="RHEA-COMP:14739"/>
        <dbReference type="ChEBI" id="CHEBI:29917"/>
        <dbReference type="ChEBI" id="CHEBI:35235"/>
        <dbReference type="ChEBI" id="CHEBI:57972"/>
        <dbReference type="ChEBI" id="CHEBI:64428"/>
        <dbReference type="EC" id="2.8.1.7"/>
    </reaction>
</comment>
<name>A0A2M8LAP5_9BACT</name>
<evidence type="ECO:0000256" key="7">
    <source>
        <dbReference type="ARBA" id="ARBA00023014"/>
    </source>
</evidence>